<dbReference type="InterPro" id="IPR056521">
    <property type="entry name" value="MARCHF6-like_C"/>
</dbReference>
<keyword evidence="8" id="KW-0863">Zinc-finger</keyword>
<keyword evidence="11 13" id="KW-1133">Transmembrane helix</keyword>
<dbReference type="InterPro" id="IPR011016">
    <property type="entry name" value="Znf_RING-CH"/>
</dbReference>
<dbReference type="PROSITE" id="PS51292">
    <property type="entry name" value="ZF_RING_CH"/>
    <property type="match status" value="1"/>
</dbReference>
<evidence type="ECO:0000256" key="8">
    <source>
        <dbReference type="ARBA" id="ARBA00022771"/>
    </source>
</evidence>
<dbReference type="Pfam" id="PF25417">
    <property type="entry name" value="DUF7889"/>
    <property type="match status" value="1"/>
</dbReference>
<protein>
    <recommendedName>
        <fullName evidence="4">RING-type E3 ubiquitin transferase</fullName>
        <ecNumber evidence="4">2.3.2.27</ecNumber>
    </recommendedName>
</protein>
<dbReference type="PANTHER" id="PTHR13145">
    <property type="entry name" value="SSM4 PROTEIN"/>
    <property type="match status" value="1"/>
</dbReference>
<dbReference type="STRING" id="52586.A0A0B1PIP9"/>
<feature type="transmembrane region" description="Helical" evidence="13">
    <location>
        <begin position="850"/>
        <end position="872"/>
    </location>
</feature>
<dbReference type="OMA" id="VGTCYMF"/>
<feature type="transmembrane region" description="Helical" evidence="13">
    <location>
        <begin position="1269"/>
        <end position="1287"/>
    </location>
</feature>
<evidence type="ECO:0000256" key="13">
    <source>
        <dbReference type="SAM" id="Phobius"/>
    </source>
</evidence>
<dbReference type="InterPro" id="IPR013083">
    <property type="entry name" value="Znf_RING/FYVE/PHD"/>
</dbReference>
<keyword evidence="5" id="KW-0808">Transferase</keyword>
<keyword evidence="7" id="KW-0479">Metal-binding</keyword>
<comment type="catalytic activity">
    <reaction evidence="1">
        <text>S-ubiquitinyl-[E2 ubiquitin-conjugating enzyme]-L-cysteine + [acceptor protein]-L-lysine = [E2 ubiquitin-conjugating enzyme]-L-cysteine + N(6)-ubiquitinyl-[acceptor protein]-L-lysine.</text>
        <dbReference type="EC" id="2.3.2.27"/>
    </reaction>
</comment>
<feature type="domain" description="RING-CH-type" evidence="14">
    <location>
        <begin position="15"/>
        <end position="76"/>
    </location>
</feature>
<dbReference type="HOGENOM" id="CLU_001266_0_0_1"/>
<dbReference type="InterPro" id="IPR057211">
    <property type="entry name" value="DUF7889"/>
</dbReference>
<dbReference type="FunFam" id="3.30.40.10:FF:000287">
    <property type="entry name" value="RING finger membrane protein"/>
    <property type="match status" value="1"/>
</dbReference>
<feature type="transmembrane region" description="Helical" evidence="13">
    <location>
        <begin position="1070"/>
        <end position="1088"/>
    </location>
</feature>
<evidence type="ECO:0000256" key="10">
    <source>
        <dbReference type="ARBA" id="ARBA00022833"/>
    </source>
</evidence>
<dbReference type="CDD" id="cd16702">
    <property type="entry name" value="RING_CH-C4HC3_MARCH6"/>
    <property type="match status" value="1"/>
</dbReference>
<organism evidence="15 16">
    <name type="scientific">Uncinula necator</name>
    <name type="common">Grape powdery mildew</name>
    <dbReference type="NCBI Taxonomy" id="52586"/>
    <lineage>
        <taxon>Eukaryota</taxon>
        <taxon>Fungi</taxon>
        <taxon>Dikarya</taxon>
        <taxon>Ascomycota</taxon>
        <taxon>Pezizomycotina</taxon>
        <taxon>Leotiomycetes</taxon>
        <taxon>Erysiphales</taxon>
        <taxon>Erysiphaceae</taxon>
        <taxon>Erysiphe</taxon>
    </lineage>
</organism>
<keyword evidence="6 13" id="KW-0812">Transmembrane</keyword>
<feature type="transmembrane region" description="Helical" evidence="13">
    <location>
        <begin position="1226"/>
        <end position="1249"/>
    </location>
</feature>
<dbReference type="Proteomes" id="UP000030854">
    <property type="component" value="Unassembled WGS sequence"/>
</dbReference>
<dbReference type="GO" id="GO:0036503">
    <property type="term" value="P:ERAD pathway"/>
    <property type="evidence" value="ECO:0007669"/>
    <property type="project" value="TreeGrafter"/>
</dbReference>
<dbReference type="Gene3D" id="3.30.40.10">
    <property type="entry name" value="Zinc/RING finger domain, C3HC4 (zinc finger)"/>
    <property type="match status" value="1"/>
</dbReference>
<feature type="transmembrane region" description="Helical" evidence="13">
    <location>
        <begin position="103"/>
        <end position="125"/>
    </location>
</feature>
<evidence type="ECO:0000313" key="15">
    <source>
        <dbReference type="EMBL" id="KHJ36344.1"/>
    </source>
</evidence>
<evidence type="ECO:0000256" key="11">
    <source>
        <dbReference type="ARBA" id="ARBA00022989"/>
    </source>
</evidence>
<sequence length="1716" mass="194187">MEERNYTKDFNKDDEGNGDPDTCRICRGEGDPSESLFHPCKCSGSIKFVHQDCLKEWLSHSQKKHCELCKTAFRFTKLYSPNMPQSLPFHILIRHGLKHTFRVLLTLLRFCLVIMVWLGLLPYTIRQVWRFLFWLSEGGWPPNDLATIHNGSSNVIQELQIAQEVEFSTLVKSEIALETPISTNITNNIFRRTVVDRLTQFLIPVSHALRISGSDDIATSLFKSIYNLFGAQNSGNPEREMIENSLLIKSKSSSLLSEVSFFKNLTRNPSFNQLVINITEGYIITVLVVVCFVLVFLIREWVVQQQPGINIGAGFNAELPPNERPIDNLDPARIANIQGEIDPTDDVAQNLEGHVIQRNPDLQLTIGAENIQNRQLQPFNIELGFNTETQRNLTDESQLTEEFTDLWTRVNGNQKEFMRVIESEGKTERFDSWMDSMEAFVNRFEMRNAPKILEPEPTLSMLINEASQSLNGDLDIIKQAQENKETSASVRYLVALTESAKLKTVSHSPNQDSVIHSNISGFNTHSHKDKGKSQALEHELTMSLKTKCVDNDETTAENPSHDDSTLLPSTDFEKINTENNSSSWPLDDNSISKTSFSFSTNNWSFPKELADDGKDKLNFFDDLFNNRGQLSKSDSSNTEKIDSFYDSATEKEKNIASEASNKLKTQEMLTGEQESCQNWLQNHALHDLIGKNEGDKEDIDEILTNKQNSVIETCADSSASIGGQSNPQPPLINSPQVDDPPNAKLVPQTILGSVTEYLWGEIDERPHELLETLNGEVTHSDAEVPQALVANNNNLNFENNAEVMQGAAQANNAEGVDAIDPEIIEDAEDFEGIMELLGMRGPIFSLVQNALFSALLLGLTITVGVWFPYNIGRVSILLLANPGSTLKVPLKILFGCAAFIQDLALSILGLTSSICIQLLAQPYNLWSSYFGLEPSLIASQTNFLASAALEISSAAFHRFKNDAINNFILITDSEMSAACHESLIIIQSLFSTSFANLVTVFVYLFSINYSNMSENIATALKFSSKNGLQIIKSLPSSLIKSNMWMININENKHVTPINLELSTWSGFDRFLAITTGYVVLCAIGTLYVRKRSPLLSGLVGHEIETAVVDLLRQAGGVMKVILIISIEMLIFPLYCGLLLDMSLLPLLENTTVVSRVVFTLKSPLTSIFVHWFIGTCYMFHFALFVSMCRKILRRGVLYFIRDPDDPTFHPVRDVLERNVATQLQKILFSALVYGALILICLGGVVWGISLTLKGVLPIYWSSNEPVLEFPIDLLFYNFLIPFAVKFFKPSTKLHAMYSWWFRKCARALRLTWFMFDERMLDEERHLVRRTWLDVFRRSKADPNFLVLSGNPKDVFIQNPDLRAYYHRDGFYVRAPASDQVRIPKGSNIFLEVNEWNERIDQKPDQNDGIHGKESDLCKLVYIPPWFRVRISIFITSIWIFAAITGVGVTILPLVVGRIVFSITLPPQVRKNDAYAFSIGIYILGSIIYCAFNLKSLLKYMRRALVFDANAPKKLLNYVVSIVTQVARITWTYTAFLLVLPTLFAFLIEFYLIVPLHTYLAIEEKHVVHFVQSWTLGLLYVKLTARLILWYEDSRPAQSLRAITRNGYLNPDARLATRSFIIPGALLLSTALLYPWAIARLVIITIFQRSPEKHTLTYRYSYPICLCLCFLAIVLWVLSGWIRNWKIKIRNEVYLIGEQLHNYGENKTQQGSEMIQL</sequence>
<dbReference type="SUPFAM" id="SSF57850">
    <property type="entry name" value="RING/U-box"/>
    <property type="match status" value="1"/>
</dbReference>
<evidence type="ECO:0000256" key="3">
    <source>
        <dbReference type="ARBA" id="ARBA00004906"/>
    </source>
</evidence>
<dbReference type="EC" id="2.3.2.27" evidence="4"/>
<dbReference type="EMBL" id="JNVN01000062">
    <property type="protein sequence ID" value="KHJ36344.1"/>
    <property type="molecule type" value="Genomic_DNA"/>
</dbReference>
<keyword evidence="10" id="KW-0862">Zinc</keyword>
<keyword evidence="16" id="KW-1185">Reference proteome</keyword>
<evidence type="ECO:0000256" key="5">
    <source>
        <dbReference type="ARBA" id="ARBA00022679"/>
    </source>
</evidence>
<feature type="transmembrane region" description="Helical" evidence="13">
    <location>
        <begin position="1120"/>
        <end position="1147"/>
    </location>
</feature>
<evidence type="ECO:0000313" key="16">
    <source>
        <dbReference type="Proteomes" id="UP000030854"/>
    </source>
</evidence>
<evidence type="ECO:0000256" key="1">
    <source>
        <dbReference type="ARBA" id="ARBA00000900"/>
    </source>
</evidence>
<feature type="transmembrane region" description="Helical" evidence="13">
    <location>
        <begin position="1623"/>
        <end position="1647"/>
    </location>
</feature>
<dbReference type="Pfam" id="PF23113">
    <property type="entry name" value="MARCHF6_C"/>
    <property type="match status" value="1"/>
</dbReference>
<feature type="transmembrane region" description="Helical" evidence="13">
    <location>
        <begin position="1474"/>
        <end position="1493"/>
    </location>
</feature>
<keyword evidence="12 13" id="KW-0472">Membrane</keyword>
<proteinExistence type="predicted"/>
<dbReference type="SMART" id="SM00744">
    <property type="entry name" value="RINGv"/>
    <property type="match status" value="1"/>
</dbReference>
<feature type="transmembrane region" description="Helical" evidence="13">
    <location>
        <begin position="1432"/>
        <end position="1454"/>
    </location>
</feature>
<feature type="transmembrane region" description="Helical" evidence="13">
    <location>
        <begin position="1659"/>
        <end position="1681"/>
    </location>
</feature>
<reference evidence="15 16" key="1">
    <citation type="journal article" date="2014" name="BMC Genomics">
        <title>Adaptive genomic structural variation in the grape powdery mildew pathogen, Erysiphe necator.</title>
        <authorList>
            <person name="Jones L."/>
            <person name="Riaz S."/>
            <person name="Morales-Cruz A."/>
            <person name="Amrine K.C."/>
            <person name="McGuire B."/>
            <person name="Gubler W.D."/>
            <person name="Walker M.A."/>
            <person name="Cantu D."/>
        </authorList>
    </citation>
    <scope>NUCLEOTIDE SEQUENCE [LARGE SCALE GENOMIC DNA]</scope>
    <source>
        <strain evidence="16">c</strain>
    </source>
</reference>
<comment type="caution">
    <text evidence="15">The sequence shown here is derived from an EMBL/GenBank/DDBJ whole genome shotgun (WGS) entry which is preliminary data.</text>
</comment>
<evidence type="ECO:0000256" key="9">
    <source>
        <dbReference type="ARBA" id="ARBA00022786"/>
    </source>
</evidence>
<dbReference type="PANTHER" id="PTHR13145:SF0">
    <property type="entry name" value="E3 UBIQUITIN-PROTEIN LIGASE MARCHF6"/>
    <property type="match status" value="1"/>
</dbReference>
<evidence type="ECO:0000259" key="14">
    <source>
        <dbReference type="PROSITE" id="PS51292"/>
    </source>
</evidence>
<gene>
    <name evidence="15" type="ORF">EV44_g4766</name>
</gene>
<dbReference type="GO" id="GO:0008270">
    <property type="term" value="F:zinc ion binding"/>
    <property type="evidence" value="ECO:0007669"/>
    <property type="project" value="UniProtKB-KW"/>
</dbReference>
<name>A0A0B1PIP9_UNCNE</name>
<dbReference type="GO" id="GO:0005789">
    <property type="term" value="C:endoplasmic reticulum membrane"/>
    <property type="evidence" value="ECO:0007669"/>
    <property type="project" value="TreeGrafter"/>
</dbReference>
<evidence type="ECO:0000256" key="12">
    <source>
        <dbReference type="ARBA" id="ARBA00023136"/>
    </source>
</evidence>
<dbReference type="GO" id="GO:0061630">
    <property type="term" value="F:ubiquitin protein ligase activity"/>
    <property type="evidence" value="ECO:0007669"/>
    <property type="project" value="UniProtKB-EC"/>
</dbReference>
<dbReference type="Pfam" id="PF12906">
    <property type="entry name" value="RINGv"/>
    <property type="match status" value="1"/>
</dbReference>
<feature type="transmembrane region" description="Helical" evidence="13">
    <location>
        <begin position="983"/>
        <end position="1005"/>
    </location>
</feature>
<evidence type="ECO:0000256" key="6">
    <source>
        <dbReference type="ARBA" id="ARBA00022692"/>
    </source>
</evidence>
<accession>A0A0B1PIP9</accession>
<feature type="transmembrane region" description="Helical" evidence="13">
    <location>
        <begin position="274"/>
        <end position="298"/>
    </location>
</feature>
<comment type="pathway">
    <text evidence="3">Protein modification; protein ubiquitination.</text>
</comment>
<evidence type="ECO:0000256" key="2">
    <source>
        <dbReference type="ARBA" id="ARBA00004141"/>
    </source>
</evidence>
<evidence type="ECO:0000256" key="7">
    <source>
        <dbReference type="ARBA" id="ARBA00022723"/>
    </source>
</evidence>
<feature type="transmembrane region" description="Helical" evidence="13">
    <location>
        <begin position="1530"/>
        <end position="1553"/>
    </location>
</feature>
<comment type="subcellular location">
    <subcellularLocation>
        <location evidence="2">Membrane</location>
        <topology evidence="2">Multi-pass membrane protein</topology>
    </subcellularLocation>
</comment>
<feature type="transmembrane region" description="Helical" evidence="13">
    <location>
        <begin position="1573"/>
        <end position="1590"/>
    </location>
</feature>
<feature type="transmembrane region" description="Helical" evidence="13">
    <location>
        <begin position="1167"/>
        <end position="1185"/>
    </location>
</feature>
<keyword evidence="9" id="KW-0833">Ubl conjugation pathway</keyword>
<evidence type="ECO:0000256" key="4">
    <source>
        <dbReference type="ARBA" id="ARBA00012483"/>
    </source>
</evidence>